<dbReference type="Gene3D" id="2.120.10.30">
    <property type="entry name" value="TolB, C-terminal domain"/>
    <property type="match status" value="2"/>
</dbReference>
<dbReference type="InterPro" id="IPR011659">
    <property type="entry name" value="WD40"/>
</dbReference>
<dbReference type="InterPro" id="IPR011042">
    <property type="entry name" value="6-blade_b-propeller_TolB-like"/>
</dbReference>
<evidence type="ECO:0000313" key="3">
    <source>
        <dbReference type="EMBL" id="EMT54447.1"/>
    </source>
</evidence>
<dbReference type="PANTHER" id="PTHR36842">
    <property type="entry name" value="PROTEIN TOLB HOMOLOG"/>
    <property type="match status" value="1"/>
</dbReference>
<proteinExistence type="inferred from homology"/>
<gene>
    <name evidence="3" type="ORF">I532_02545</name>
</gene>
<dbReference type="PATRIC" id="fig|1300222.3.peg.532"/>
<reference evidence="3 4" key="1">
    <citation type="submission" date="2013-03" db="EMBL/GenBank/DDBJ databases">
        <title>Assembly of a new bacterial strain Brevibacillus borstelensis AK1.</title>
        <authorList>
            <person name="Rajan I."/>
            <person name="PoliReddy D."/>
            <person name="Sugumar T."/>
            <person name="Rathinam K."/>
            <person name="Alqarawi S."/>
            <person name="Khalil A.B."/>
            <person name="Sivakumar N."/>
        </authorList>
    </citation>
    <scope>NUCLEOTIDE SEQUENCE [LARGE SCALE GENOMIC DNA]</scope>
    <source>
        <strain evidence="3 4">AK1</strain>
    </source>
</reference>
<dbReference type="PANTHER" id="PTHR36842:SF1">
    <property type="entry name" value="PROTEIN TOLB"/>
    <property type="match status" value="1"/>
</dbReference>
<dbReference type="AlphaFoldDB" id="M8DLU6"/>
<feature type="signal peptide" evidence="2">
    <location>
        <begin position="1"/>
        <end position="27"/>
    </location>
</feature>
<evidence type="ECO:0000256" key="2">
    <source>
        <dbReference type="SAM" id="SignalP"/>
    </source>
</evidence>
<dbReference type="EMBL" id="APBN01000001">
    <property type="protein sequence ID" value="EMT54447.1"/>
    <property type="molecule type" value="Genomic_DNA"/>
</dbReference>
<feature type="chain" id="PRO_5004095392" evidence="2">
    <location>
        <begin position="28"/>
        <end position="455"/>
    </location>
</feature>
<organism evidence="3 4">
    <name type="scientific">Brevibacillus borstelensis AK1</name>
    <dbReference type="NCBI Taxonomy" id="1300222"/>
    <lineage>
        <taxon>Bacteria</taxon>
        <taxon>Bacillati</taxon>
        <taxon>Bacillota</taxon>
        <taxon>Bacilli</taxon>
        <taxon>Bacillales</taxon>
        <taxon>Paenibacillaceae</taxon>
        <taxon>Brevibacillus</taxon>
    </lineage>
</organism>
<dbReference type="Pfam" id="PF07676">
    <property type="entry name" value="PD40"/>
    <property type="match status" value="3"/>
</dbReference>
<evidence type="ECO:0000256" key="1">
    <source>
        <dbReference type="ARBA" id="ARBA00009820"/>
    </source>
</evidence>
<comment type="similarity">
    <text evidence="1">Belongs to the TolB family.</text>
</comment>
<comment type="caution">
    <text evidence="3">The sequence shown here is derived from an EMBL/GenBank/DDBJ whole genome shotgun (WGS) entry which is preliminary data.</text>
</comment>
<dbReference type="RefSeq" id="WP_003386198.1">
    <property type="nucleotide sequence ID" value="NZ_APBN01000001.1"/>
</dbReference>
<name>M8DLU6_9BACL</name>
<accession>M8DLU6</accession>
<keyword evidence="4" id="KW-1185">Reference proteome</keyword>
<dbReference type="Proteomes" id="UP000012081">
    <property type="component" value="Unassembled WGS sequence"/>
</dbReference>
<protein>
    <submittedName>
        <fullName evidence="3">Uncharacterized protein</fullName>
    </submittedName>
</protein>
<sequence length="455" mass="49657">MRKCVSILSGIVCAAVVLFAGSGIGSAAEQIQTPERIFEASVPARVAFTSNAQLWLLDGSDPKAKPKQITTTGAVEIAGWSPDGKWLFYLHNQNPADASSGNVLWAVKADGSGAFQVDPRRVLEKPKWASDAKTFAYMVQSTQTGGPDNAYSPEFVVARLDGERVQKLLEQRREIEDFAWLPDGKRLLVSVPAAKGRPITLELTDLAGKKLAAYALGGPPNVEEGIYPYSAEGLTLSPDGKRVAYYVRVSSGSLSADGVSIQLFDLTKPDRKPVVIGVGLAYPEWFSWSPDSSRLAFIDGSGRIATENKHLTLADKDGKIVHAGQPGKVDALPRWPEKAVDSLYFARGFENAKWLGNYDPKQLLIPGQRIWMRDTQGRALPVTKGPEGTADTYPHPSPDGKQLIFVRLDGAEHGSVYVRTTDGQEKELVRHVTGDPGYYANYLPEWVGVYWIQSE</sequence>
<keyword evidence="2" id="KW-0732">Signal</keyword>
<dbReference type="OrthoDB" id="9774911at2"/>
<dbReference type="STRING" id="1300222.I532_02545"/>
<dbReference type="SUPFAM" id="SSF82171">
    <property type="entry name" value="DPP6 N-terminal domain-like"/>
    <property type="match status" value="1"/>
</dbReference>
<evidence type="ECO:0000313" key="4">
    <source>
        <dbReference type="Proteomes" id="UP000012081"/>
    </source>
</evidence>